<evidence type="ECO:0000259" key="3">
    <source>
        <dbReference type="Pfam" id="PF20151"/>
    </source>
</evidence>
<feature type="transmembrane region" description="Helical" evidence="2">
    <location>
        <begin position="108"/>
        <end position="129"/>
    </location>
</feature>
<feature type="transmembrane region" description="Helical" evidence="2">
    <location>
        <begin position="191"/>
        <end position="213"/>
    </location>
</feature>
<sequence>MSSILPPDLVRSIVLDIQRSRYSEVASSTIIVFEHGKPSDFGNVNCVHRALDHLAITFDEEIEYIWKRPWSVGKVLFILNRYYGLFTVGFNNYALFGGSFSNGFCTRWFRWQGWTGIAMFALAEVILMLRIYALYQRSQKILILLIVSFSSMLIAATTIMGNVLQHISAASSHILPGIPICLPIGAPSHFYAFWIPILIMETLLCVLACYRGYKSYMVQASTQNRGRRILEILVRDSILYFLVMFATYFTSTMIFVTGSVAVLEIPIGFAVAMSCVMGNRLLLNLRSTLSAESSSPMKAPHASDPPRHMNSGSSDGGLHVFNRAKQDESEDYELRRIGSCDKV</sequence>
<feature type="transmembrane region" description="Helical" evidence="2">
    <location>
        <begin position="233"/>
        <end position="255"/>
    </location>
</feature>
<gene>
    <name evidence="4" type="ORF">BD410DRAFT_793793</name>
</gene>
<dbReference type="OrthoDB" id="3349377at2759"/>
<dbReference type="Pfam" id="PF20151">
    <property type="entry name" value="DUF6533"/>
    <property type="match status" value="1"/>
</dbReference>
<accession>A0A4Y7PS48</accession>
<name>A0A4Y7PS48_9AGAM</name>
<feature type="domain" description="DUF6533" evidence="3">
    <location>
        <begin position="22"/>
        <end position="86"/>
    </location>
</feature>
<keyword evidence="2" id="KW-0812">Transmembrane</keyword>
<evidence type="ECO:0000313" key="4">
    <source>
        <dbReference type="EMBL" id="TDL17918.1"/>
    </source>
</evidence>
<keyword evidence="2" id="KW-0472">Membrane</keyword>
<dbReference type="EMBL" id="ML170214">
    <property type="protein sequence ID" value="TDL17918.1"/>
    <property type="molecule type" value="Genomic_DNA"/>
</dbReference>
<keyword evidence="5" id="KW-1185">Reference proteome</keyword>
<proteinExistence type="predicted"/>
<reference evidence="4 5" key="1">
    <citation type="submission" date="2018-06" db="EMBL/GenBank/DDBJ databases">
        <title>A transcriptomic atlas of mushroom development highlights an independent origin of complex multicellularity.</title>
        <authorList>
            <consortium name="DOE Joint Genome Institute"/>
            <person name="Krizsan K."/>
            <person name="Almasi E."/>
            <person name="Merenyi Z."/>
            <person name="Sahu N."/>
            <person name="Viragh M."/>
            <person name="Koszo T."/>
            <person name="Mondo S."/>
            <person name="Kiss B."/>
            <person name="Balint B."/>
            <person name="Kues U."/>
            <person name="Barry K."/>
            <person name="Hegedus J.C."/>
            <person name="Henrissat B."/>
            <person name="Johnson J."/>
            <person name="Lipzen A."/>
            <person name="Ohm R."/>
            <person name="Nagy I."/>
            <person name="Pangilinan J."/>
            <person name="Yan J."/>
            <person name="Xiong Y."/>
            <person name="Grigoriev I.V."/>
            <person name="Hibbett D.S."/>
            <person name="Nagy L.G."/>
        </authorList>
    </citation>
    <scope>NUCLEOTIDE SEQUENCE [LARGE SCALE GENOMIC DNA]</scope>
    <source>
        <strain evidence="4 5">SZMC22713</strain>
    </source>
</reference>
<evidence type="ECO:0000313" key="5">
    <source>
        <dbReference type="Proteomes" id="UP000294933"/>
    </source>
</evidence>
<feature type="transmembrane region" description="Helical" evidence="2">
    <location>
        <begin position="261"/>
        <end position="283"/>
    </location>
</feature>
<keyword evidence="2" id="KW-1133">Transmembrane helix</keyword>
<feature type="transmembrane region" description="Helical" evidence="2">
    <location>
        <begin position="141"/>
        <end position="164"/>
    </location>
</feature>
<dbReference type="Proteomes" id="UP000294933">
    <property type="component" value="Unassembled WGS sequence"/>
</dbReference>
<protein>
    <recommendedName>
        <fullName evidence="3">DUF6533 domain-containing protein</fullName>
    </recommendedName>
</protein>
<organism evidence="4 5">
    <name type="scientific">Rickenella mellea</name>
    <dbReference type="NCBI Taxonomy" id="50990"/>
    <lineage>
        <taxon>Eukaryota</taxon>
        <taxon>Fungi</taxon>
        <taxon>Dikarya</taxon>
        <taxon>Basidiomycota</taxon>
        <taxon>Agaricomycotina</taxon>
        <taxon>Agaricomycetes</taxon>
        <taxon>Hymenochaetales</taxon>
        <taxon>Rickenellaceae</taxon>
        <taxon>Rickenella</taxon>
    </lineage>
</organism>
<dbReference type="AlphaFoldDB" id="A0A4Y7PS48"/>
<evidence type="ECO:0000256" key="2">
    <source>
        <dbReference type="SAM" id="Phobius"/>
    </source>
</evidence>
<dbReference type="InterPro" id="IPR045340">
    <property type="entry name" value="DUF6533"/>
</dbReference>
<dbReference type="VEuPathDB" id="FungiDB:BD410DRAFT_793793"/>
<evidence type="ECO:0000256" key="1">
    <source>
        <dbReference type="SAM" id="MobiDB-lite"/>
    </source>
</evidence>
<feature type="region of interest" description="Disordered" evidence="1">
    <location>
        <begin position="294"/>
        <end position="328"/>
    </location>
</feature>
<feature type="transmembrane region" description="Helical" evidence="2">
    <location>
        <begin position="75"/>
        <end position="96"/>
    </location>
</feature>